<protein>
    <recommendedName>
        <fullName evidence="3">RNA-binding protein KhpA</fullName>
    </recommendedName>
    <alternativeName>
        <fullName evidence="3">KH-domain protein A</fullName>
    </alternativeName>
</protein>
<keyword evidence="3" id="KW-0143">Chaperone</keyword>
<sequence length="78" mass="8611">MDMKNFVEFIAKHLVDKPDEVQVTEVEGERVTVYELRVGEGDLGKVIGKRGQTAKSIRTLLAAASAKQGKRAVLEILE</sequence>
<dbReference type="InterPro" id="IPR009019">
    <property type="entry name" value="KH_sf_prok-type"/>
</dbReference>
<dbReference type="InterPro" id="IPR020627">
    <property type="entry name" value="KhpA"/>
</dbReference>
<dbReference type="Pfam" id="PF13083">
    <property type="entry name" value="KH_KhpA-B"/>
    <property type="match status" value="1"/>
</dbReference>
<dbReference type="PANTHER" id="PTHR34654:SF1">
    <property type="entry name" value="RNA-BINDING PROTEIN KHPA"/>
    <property type="match status" value="1"/>
</dbReference>
<dbReference type="KEGG" id="caby:Cabys_819"/>
<dbReference type="PANTHER" id="PTHR34654">
    <property type="entry name" value="UPF0109 PROTEIN SCO5592"/>
    <property type="match status" value="1"/>
</dbReference>
<reference evidence="4 5" key="1">
    <citation type="submission" date="2016-11" db="EMBL/GenBank/DDBJ databases">
        <title>Genomic analysis of Caldithrix abyssi and proposal of a novel bacterial phylum Caldithrichaeota.</title>
        <authorList>
            <person name="Kublanov I."/>
            <person name="Sigalova O."/>
            <person name="Gavrilov S."/>
            <person name="Lebedinsky A."/>
            <person name="Ivanova N."/>
            <person name="Daum C."/>
            <person name="Reddy T."/>
            <person name="Klenk H.P."/>
            <person name="Goker M."/>
            <person name="Reva O."/>
            <person name="Miroshnichenko M."/>
            <person name="Kyprides N."/>
            <person name="Woyke T."/>
            <person name="Gelfand M."/>
        </authorList>
    </citation>
    <scope>NUCLEOTIDE SEQUENCE [LARGE SCALE GENOMIC DNA]</scope>
    <source>
        <strain evidence="4 5">LF13</strain>
    </source>
</reference>
<dbReference type="NCBIfam" id="NF002201">
    <property type="entry name" value="PRK01064.1"/>
    <property type="match status" value="1"/>
</dbReference>
<keyword evidence="2 3" id="KW-0694">RNA-binding</keyword>
<comment type="subcellular location">
    <subcellularLocation>
        <location evidence="3">Cytoplasm</location>
    </subcellularLocation>
</comment>
<dbReference type="Gene3D" id="3.30.300.20">
    <property type="match status" value="1"/>
</dbReference>
<dbReference type="GO" id="GO:0005737">
    <property type="term" value="C:cytoplasm"/>
    <property type="evidence" value="ECO:0007669"/>
    <property type="project" value="UniProtKB-SubCell"/>
</dbReference>
<dbReference type="SUPFAM" id="SSF54814">
    <property type="entry name" value="Prokaryotic type KH domain (KH-domain type II)"/>
    <property type="match status" value="1"/>
</dbReference>
<dbReference type="GO" id="GO:0008360">
    <property type="term" value="P:regulation of cell shape"/>
    <property type="evidence" value="ECO:0007669"/>
    <property type="project" value="UniProtKB-KW"/>
</dbReference>
<accession>A0A1J1C6D2</accession>
<evidence type="ECO:0000256" key="3">
    <source>
        <dbReference type="HAMAP-Rule" id="MF_00088"/>
    </source>
</evidence>
<comment type="subunit">
    <text evidence="3">Forms a complex with KhpB.</text>
</comment>
<comment type="similarity">
    <text evidence="3">Belongs to the KhpA RNA-binding protein family.</text>
</comment>
<comment type="function">
    <text evidence="3">A probable RNA chaperone. Forms a complex with KhpB which binds to cellular RNA and controls its expression. Plays a role in peptidoglycan (PG) homeostasis and cell length regulation.</text>
</comment>
<keyword evidence="3" id="KW-0961">Cell wall biogenesis/degradation</keyword>
<name>A0A1J1C6D2_CALAY</name>
<proteinExistence type="inferred from homology"/>
<evidence type="ECO:0000256" key="2">
    <source>
        <dbReference type="ARBA" id="ARBA00022884"/>
    </source>
</evidence>
<evidence type="ECO:0000313" key="4">
    <source>
        <dbReference type="EMBL" id="APF17570.1"/>
    </source>
</evidence>
<dbReference type="GO" id="GO:0009252">
    <property type="term" value="P:peptidoglycan biosynthetic process"/>
    <property type="evidence" value="ECO:0007669"/>
    <property type="project" value="UniProtKB-UniRule"/>
</dbReference>
<organism evidence="4 5">
    <name type="scientific">Caldithrix abyssi DSM 13497</name>
    <dbReference type="NCBI Taxonomy" id="880073"/>
    <lineage>
        <taxon>Bacteria</taxon>
        <taxon>Pseudomonadati</taxon>
        <taxon>Calditrichota</taxon>
        <taxon>Calditrichia</taxon>
        <taxon>Calditrichales</taxon>
        <taxon>Calditrichaceae</taxon>
        <taxon>Caldithrix</taxon>
    </lineage>
</organism>
<dbReference type="Proteomes" id="UP000183868">
    <property type="component" value="Chromosome"/>
</dbReference>
<dbReference type="AlphaFoldDB" id="A0A1J1C6D2"/>
<dbReference type="CDD" id="cd22533">
    <property type="entry name" value="KH-II_YlqC-like"/>
    <property type="match status" value="1"/>
</dbReference>
<dbReference type="GO" id="GO:0003723">
    <property type="term" value="F:RNA binding"/>
    <property type="evidence" value="ECO:0007669"/>
    <property type="project" value="UniProtKB-UniRule"/>
</dbReference>
<evidence type="ECO:0000313" key="5">
    <source>
        <dbReference type="Proteomes" id="UP000183868"/>
    </source>
</evidence>
<dbReference type="EMBL" id="CP018099">
    <property type="protein sequence ID" value="APF17570.1"/>
    <property type="molecule type" value="Genomic_DNA"/>
</dbReference>
<dbReference type="HAMAP" id="MF_00088">
    <property type="entry name" value="KhpA"/>
    <property type="match status" value="1"/>
</dbReference>
<gene>
    <name evidence="3" type="primary">khpA</name>
    <name evidence="4" type="ORF">Cabys_819</name>
</gene>
<keyword evidence="3" id="KW-0133">Cell shape</keyword>
<keyword evidence="1 3" id="KW-0963">Cytoplasm</keyword>
<dbReference type="GO" id="GO:0071555">
    <property type="term" value="P:cell wall organization"/>
    <property type="evidence" value="ECO:0007669"/>
    <property type="project" value="UniProtKB-KW"/>
</dbReference>
<evidence type="ECO:0000256" key="1">
    <source>
        <dbReference type="ARBA" id="ARBA00022490"/>
    </source>
</evidence>
<dbReference type="InterPro" id="IPR015946">
    <property type="entry name" value="KH_dom-like_a/b"/>
</dbReference>